<dbReference type="GO" id="GO:0061044">
    <property type="term" value="P:negative regulation of vascular wound healing"/>
    <property type="evidence" value="ECO:0007669"/>
    <property type="project" value="TreeGrafter"/>
</dbReference>
<dbReference type="PANTHER" id="PTHR11461:SF49">
    <property type="entry name" value="PLASMINOGEN ACTIVATOR INHIBITOR 1"/>
    <property type="match status" value="1"/>
</dbReference>
<dbReference type="FunFam" id="3.30.497.10:FF:000006">
    <property type="entry name" value="Plasminogen activator inhibitor 1"/>
    <property type="match status" value="1"/>
</dbReference>
<evidence type="ECO:0000256" key="10">
    <source>
        <dbReference type="SAM" id="SignalP"/>
    </source>
</evidence>
<comment type="similarity">
    <text evidence="1 9">Belongs to the serpin family.</text>
</comment>
<evidence type="ECO:0000313" key="12">
    <source>
        <dbReference type="Ensembl" id="ENSHBUP00000026601.1"/>
    </source>
</evidence>
<reference evidence="12" key="1">
    <citation type="submission" date="2025-08" db="UniProtKB">
        <authorList>
            <consortium name="Ensembl"/>
        </authorList>
    </citation>
    <scope>IDENTIFICATION</scope>
</reference>
<dbReference type="Gene3D" id="3.30.497.10">
    <property type="entry name" value="Antithrombin, subunit I, domain 2"/>
    <property type="match status" value="1"/>
</dbReference>
<protein>
    <recommendedName>
        <fullName evidence="5">Plasminogen activator inhibitor 1</fullName>
    </recommendedName>
    <alternativeName>
        <fullName evidence="6">Endothelial plasminogen activator inhibitor</fullName>
    </alternativeName>
    <alternativeName>
        <fullName evidence="7">Serpin E1</fullName>
    </alternativeName>
</protein>
<sequence>MLCVYIFLVLALSRVGLSSLQDKQTDFGLKVFYQLAQESTDKNVVLSPYGVASVLAMAQLGANGNTSKTITMKNKTRPAERGMLRQQWLLQRGLSTEEGVEIANGVMVERKMNLEKRYHRTLAKAFKTNPHQVDFTKPDQAISVINAWVSDHTAGLIPEFLQSGSLTDQTRLVLLNALHFQGLWKIPFDPKLTQERMFHCANGSTVPVHMMRITNRFNYGEFVTADGVDYDVIEVPYEGDLLSMLLVSPFEPEVPLSTLSADLSSQKIRQWRTELRNVRRQLALPRFTLDSEVNLKTALVNMGLGDIFNPATADFTRITCKSTFLLNVHLSGVTVVPEVQQVIYQSESDAVLLSASLGLQHKVMK</sequence>
<dbReference type="InterPro" id="IPR023796">
    <property type="entry name" value="Serpin_dom"/>
</dbReference>
<dbReference type="AlphaFoldDB" id="A0A3Q2WLC9"/>
<dbReference type="Proteomes" id="UP000264840">
    <property type="component" value="Unplaced"/>
</dbReference>
<dbReference type="InterPro" id="IPR042185">
    <property type="entry name" value="Serpin_sf_2"/>
</dbReference>
<evidence type="ECO:0000256" key="6">
    <source>
        <dbReference type="ARBA" id="ARBA00041825"/>
    </source>
</evidence>
<dbReference type="GO" id="GO:0004867">
    <property type="term" value="F:serine-type endopeptidase inhibitor activity"/>
    <property type="evidence" value="ECO:0007669"/>
    <property type="project" value="UniProtKB-KW"/>
</dbReference>
<proteinExistence type="inferred from homology"/>
<reference evidence="12" key="2">
    <citation type="submission" date="2025-09" db="UniProtKB">
        <authorList>
            <consortium name="Ensembl"/>
        </authorList>
    </citation>
    <scope>IDENTIFICATION</scope>
</reference>
<feature type="chain" id="PRO_5018724972" description="Plasminogen activator inhibitor 1" evidence="10">
    <location>
        <begin position="19"/>
        <end position="365"/>
    </location>
</feature>
<dbReference type="Gene3D" id="2.30.39.10">
    <property type="entry name" value="Alpha-1-antitrypsin, domain 1"/>
    <property type="match status" value="1"/>
</dbReference>
<keyword evidence="3 10" id="KW-0732">Signal</keyword>
<dbReference type="Ensembl" id="ENSHBUT00000002924.1">
    <property type="protein sequence ID" value="ENSHBUP00000026601.1"/>
    <property type="gene ID" value="ENSHBUG00000009375.1"/>
</dbReference>
<accession>A0A3Q2WLC9</accession>
<evidence type="ECO:0000256" key="8">
    <source>
        <dbReference type="ARBA" id="ARBA00066062"/>
    </source>
</evidence>
<comment type="subunit">
    <text evidence="8">Forms a heterodimer with TMPRSS7. Interacts with VTN. Binds LRP1B; binding is followed by internalization and degradation. Interacts with PPP1CB. In complex with PLAU/uPA, interacts with PLAUR/uPAR. Interacts with SORL1 and LRP1, either alone or in complex with PLAU; these interactions are abolished in the presence of LRPAP1/RAP. The ternary complex composed of PLAUR-PLAU-PAI1 also interacts with SORL1. Interacts with PLAT/tPA. Also interacts with SORL1, when complexed to PLAT/tPA.</text>
</comment>
<organism evidence="12 13">
    <name type="scientific">Haplochromis burtoni</name>
    <name type="common">Burton's mouthbrooder</name>
    <name type="synonym">Chromis burtoni</name>
    <dbReference type="NCBI Taxonomy" id="8153"/>
    <lineage>
        <taxon>Eukaryota</taxon>
        <taxon>Metazoa</taxon>
        <taxon>Chordata</taxon>
        <taxon>Craniata</taxon>
        <taxon>Vertebrata</taxon>
        <taxon>Euteleostomi</taxon>
        <taxon>Actinopterygii</taxon>
        <taxon>Neopterygii</taxon>
        <taxon>Teleostei</taxon>
        <taxon>Neoteleostei</taxon>
        <taxon>Acanthomorphata</taxon>
        <taxon>Ovalentaria</taxon>
        <taxon>Cichlomorphae</taxon>
        <taxon>Cichliformes</taxon>
        <taxon>Cichlidae</taxon>
        <taxon>African cichlids</taxon>
        <taxon>Pseudocrenilabrinae</taxon>
        <taxon>Haplochromini</taxon>
        <taxon>Haplochromis</taxon>
    </lineage>
</organism>
<dbReference type="InterPro" id="IPR000215">
    <property type="entry name" value="Serpin_fam"/>
</dbReference>
<dbReference type="InterPro" id="IPR036186">
    <property type="entry name" value="Serpin_sf"/>
</dbReference>
<feature type="signal peptide" evidence="10">
    <location>
        <begin position="1"/>
        <end position="18"/>
    </location>
</feature>
<evidence type="ECO:0000259" key="11">
    <source>
        <dbReference type="SMART" id="SM00093"/>
    </source>
</evidence>
<dbReference type="SUPFAM" id="SSF56574">
    <property type="entry name" value="Serpins"/>
    <property type="match status" value="1"/>
</dbReference>
<evidence type="ECO:0000256" key="9">
    <source>
        <dbReference type="RuleBase" id="RU000411"/>
    </source>
</evidence>
<dbReference type="OMA" id="AMQFKIE"/>
<evidence type="ECO:0000256" key="3">
    <source>
        <dbReference type="ARBA" id="ARBA00022729"/>
    </source>
</evidence>
<evidence type="ECO:0000256" key="2">
    <source>
        <dbReference type="ARBA" id="ARBA00022690"/>
    </source>
</evidence>
<keyword evidence="2" id="KW-0646">Protease inhibitor</keyword>
<dbReference type="SMART" id="SM00093">
    <property type="entry name" value="SERPIN"/>
    <property type="match status" value="1"/>
</dbReference>
<keyword evidence="13" id="KW-1185">Reference proteome</keyword>
<evidence type="ECO:0000313" key="13">
    <source>
        <dbReference type="Proteomes" id="UP000264840"/>
    </source>
</evidence>
<dbReference type="GO" id="GO:0005615">
    <property type="term" value="C:extracellular space"/>
    <property type="evidence" value="ECO:0007669"/>
    <property type="project" value="InterPro"/>
</dbReference>
<dbReference type="GO" id="GO:0010757">
    <property type="term" value="P:negative regulation of plasminogen activation"/>
    <property type="evidence" value="ECO:0007669"/>
    <property type="project" value="Ensembl"/>
</dbReference>
<dbReference type="InterPro" id="IPR042178">
    <property type="entry name" value="Serpin_sf_1"/>
</dbReference>
<evidence type="ECO:0000256" key="4">
    <source>
        <dbReference type="ARBA" id="ARBA00022900"/>
    </source>
</evidence>
<dbReference type="PANTHER" id="PTHR11461">
    <property type="entry name" value="SERINE PROTEASE INHIBITOR, SERPIN"/>
    <property type="match status" value="1"/>
</dbReference>
<feature type="domain" description="Serpin" evidence="11">
    <location>
        <begin position="29"/>
        <end position="360"/>
    </location>
</feature>
<dbReference type="STRING" id="8153.ENSHBUP00000026601"/>
<evidence type="ECO:0000256" key="5">
    <source>
        <dbReference type="ARBA" id="ARBA00040523"/>
    </source>
</evidence>
<evidence type="ECO:0000256" key="7">
    <source>
        <dbReference type="ARBA" id="ARBA00043166"/>
    </source>
</evidence>
<evidence type="ECO:0000256" key="1">
    <source>
        <dbReference type="ARBA" id="ARBA00009500"/>
    </source>
</evidence>
<name>A0A3Q2WLC9_HAPBU</name>
<keyword evidence="4" id="KW-0722">Serine protease inhibitor</keyword>
<dbReference type="Pfam" id="PF00079">
    <property type="entry name" value="Serpin"/>
    <property type="match status" value="1"/>
</dbReference>
<dbReference type="GeneTree" id="ENSGT00940000160621"/>